<keyword evidence="3" id="KW-1185">Reference proteome</keyword>
<dbReference type="Proteomes" id="UP001642409">
    <property type="component" value="Unassembled WGS sequence"/>
</dbReference>
<dbReference type="EMBL" id="CAXDID020000041">
    <property type="protein sequence ID" value="CAL6000727.1"/>
    <property type="molecule type" value="Genomic_DNA"/>
</dbReference>
<reference evidence="2 3" key="1">
    <citation type="submission" date="2024-07" db="EMBL/GenBank/DDBJ databases">
        <authorList>
            <person name="Akdeniz Z."/>
        </authorList>
    </citation>
    <scope>NUCLEOTIDE SEQUENCE [LARGE SCALE GENOMIC DNA]</scope>
</reference>
<proteinExistence type="predicted"/>
<name>A0ABP1HRS0_9EUKA</name>
<evidence type="ECO:0000313" key="2">
    <source>
        <dbReference type="EMBL" id="CAL6000727.1"/>
    </source>
</evidence>
<organism evidence="2 3">
    <name type="scientific">Hexamita inflata</name>
    <dbReference type="NCBI Taxonomy" id="28002"/>
    <lineage>
        <taxon>Eukaryota</taxon>
        <taxon>Metamonada</taxon>
        <taxon>Diplomonadida</taxon>
        <taxon>Hexamitidae</taxon>
        <taxon>Hexamitinae</taxon>
        <taxon>Hexamita</taxon>
    </lineage>
</organism>
<protein>
    <submittedName>
        <fullName evidence="2">Hypothetical_protein</fullName>
    </submittedName>
</protein>
<evidence type="ECO:0000256" key="1">
    <source>
        <dbReference type="SAM" id="MobiDB-lite"/>
    </source>
</evidence>
<evidence type="ECO:0000313" key="3">
    <source>
        <dbReference type="Proteomes" id="UP001642409"/>
    </source>
</evidence>
<feature type="region of interest" description="Disordered" evidence="1">
    <location>
        <begin position="77"/>
        <end position="104"/>
    </location>
</feature>
<feature type="compositionally biased region" description="Polar residues" evidence="1">
    <location>
        <begin position="155"/>
        <end position="170"/>
    </location>
</feature>
<gene>
    <name evidence="2" type="ORF">HINF_LOCUS16845</name>
</gene>
<comment type="caution">
    <text evidence="2">The sequence shown here is derived from an EMBL/GenBank/DDBJ whole genome shotgun (WGS) entry which is preliminary data.</text>
</comment>
<sequence>MSHPPYGVGHTSRHEVGKQFKAQIVSHASSQGLDRTDNTAHHQIATRLQTPVPEAKRTQANYKQARQHVVTFNTRTPIRQGNRRVEPTSDSNQNKRTCPTSSQRLRLTNFHRQTQKPNKIRYGKPRTDLMISTWSAPEPADKNARNSKNTKARTTEATAAGQRTAQSAMYSDQKRRPEDSDQNTSARELKLRALERLGQTQHWNEPRALNCPE</sequence>
<feature type="region of interest" description="Disordered" evidence="1">
    <location>
        <begin position="133"/>
        <end position="189"/>
    </location>
</feature>
<accession>A0ABP1HRS0</accession>
<feature type="compositionally biased region" description="Polar residues" evidence="1">
    <location>
        <begin position="88"/>
        <end position="104"/>
    </location>
</feature>